<dbReference type="PROSITE" id="PS50921">
    <property type="entry name" value="ANTAR"/>
    <property type="match status" value="1"/>
</dbReference>
<accession>A0ABW3GKV8</accession>
<dbReference type="InterPro" id="IPR036388">
    <property type="entry name" value="WH-like_DNA-bd_sf"/>
</dbReference>
<dbReference type="Gene3D" id="1.10.10.10">
    <property type="entry name" value="Winged helix-like DNA-binding domain superfamily/Winged helix DNA-binding domain"/>
    <property type="match status" value="1"/>
</dbReference>
<dbReference type="InterPro" id="IPR011006">
    <property type="entry name" value="CheY-like_superfamily"/>
</dbReference>
<dbReference type="SMART" id="SM01012">
    <property type="entry name" value="ANTAR"/>
    <property type="match status" value="1"/>
</dbReference>
<evidence type="ECO:0000259" key="1">
    <source>
        <dbReference type="PROSITE" id="PS50921"/>
    </source>
</evidence>
<dbReference type="InterPro" id="IPR005561">
    <property type="entry name" value="ANTAR"/>
</dbReference>
<dbReference type="SUPFAM" id="SSF52172">
    <property type="entry name" value="CheY-like"/>
    <property type="match status" value="1"/>
</dbReference>
<proteinExistence type="predicted"/>
<keyword evidence="3" id="KW-1185">Reference proteome</keyword>
<dbReference type="InterPro" id="IPR013587">
    <property type="entry name" value="Nitrate/nitrite_sensing"/>
</dbReference>
<sequence>MMTDISPAQTITLAKIRHIEELERLDSSITFVERIGQLIHQIQAERGASCLYLASSGKRFSQARADIVVQNQQIETDFRQALQQYLDRHALTDAKQLTLISWILLGLDQLKNLRHQITLLKISFADCIESYNRFIQSLISLIFEITDSSVNSKVSTSLLTLYNLVQAKEFAGQERAVGSYLFGSGSMQSEHQQKLLELITQQNRHFELFSQFGAQELQQAWAVLQSSRLQQQHEHLRHQLTVAKDQQTLNTSASDTWFALCSERLSEIWLIQCQLVQSMHRMLAELSAHAKKDLAQTKQYLDAMTQSADPNHPLDSSFFNLSIPVESALQFQANEARHTAPVTSIMQLLQQQSQQIAEMEVTLADTKKALSERKVIERAKGLLMRKFDIDEMEAYKQLRSTAMTQNRKIVDIAENILAQTHFSRD</sequence>
<protein>
    <submittedName>
        <fullName evidence="2">Nitrate- and nitrite sensing domain-containing protein</fullName>
    </submittedName>
</protein>
<dbReference type="EMBL" id="JBHTJW010000003">
    <property type="protein sequence ID" value="MFD0930652.1"/>
    <property type="molecule type" value="Genomic_DNA"/>
</dbReference>
<evidence type="ECO:0000313" key="2">
    <source>
        <dbReference type="EMBL" id="MFD0930652.1"/>
    </source>
</evidence>
<comment type="caution">
    <text evidence="2">The sequence shown here is derived from an EMBL/GenBank/DDBJ whole genome shotgun (WGS) entry which is preliminary data.</text>
</comment>
<dbReference type="Proteomes" id="UP001597106">
    <property type="component" value="Unassembled WGS sequence"/>
</dbReference>
<reference evidence="3" key="1">
    <citation type="journal article" date="2019" name="Int. J. Syst. Evol. Microbiol.">
        <title>The Global Catalogue of Microorganisms (GCM) 10K type strain sequencing project: providing services to taxonomists for standard genome sequencing and annotation.</title>
        <authorList>
            <consortium name="The Broad Institute Genomics Platform"/>
            <consortium name="The Broad Institute Genome Sequencing Center for Infectious Disease"/>
            <person name="Wu L."/>
            <person name="Ma J."/>
        </authorList>
    </citation>
    <scope>NUCLEOTIDE SEQUENCE [LARGE SCALE GENOMIC DNA]</scope>
    <source>
        <strain evidence="3">CCUG 59685</strain>
    </source>
</reference>
<dbReference type="Pfam" id="PF08376">
    <property type="entry name" value="NIT"/>
    <property type="match status" value="1"/>
</dbReference>
<organism evidence="2 3">
    <name type="scientific">Methylophilus glucosoxydans</name>
    <dbReference type="NCBI Taxonomy" id="752553"/>
    <lineage>
        <taxon>Bacteria</taxon>
        <taxon>Pseudomonadati</taxon>
        <taxon>Pseudomonadota</taxon>
        <taxon>Betaproteobacteria</taxon>
        <taxon>Nitrosomonadales</taxon>
        <taxon>Methylophilaceae</taxon>
        <taxon>Methylophilus</taxon>
    </lineage>
</organism>
<dbReference type="RefSeq" id="WP_194747221.1">
    <property type="nucleotide sequence ID" value="NZ_JBHTJW010000003.1"/>
</dbReference>
<evidence type="ECO:0000313" key="3">
    <source>
        <dbReference type="Proteomes" id="UP001597106"/>
    </source>
</evidence>
<dbReference type="Pfam" id="PF03861">
    <property type="entry name" value="ANTAR"/>
    <property type="match status" value="1"/>
</dbReference>
<feature type="domain" description="ANTAR" evidence="1">
    <location>
        <begin position="356"/>
        <end position="417"/>
    </location>
</feature>
<gene>
    <name evidence="2" type="ORF">ACFQ1T_12770</name>
</gene>
<name>A0ABW3GKV8_9PROT</name>